<dbReference type="EMBL" id="CAJOBC010004508">
    <property type="protein sequence ID" value="CAF3830747.1"/>
    <property type="molecule type" value="Genomic_DNA"/>
</dbReference>
<accession>A0A814L933</accession>
<dbReference type="Proteomes" id="UP000681722">
    <property type="component" value="Unassembled WGS sequence"/>
</dbReference>
<sequence>QNRYTQMIAAPSPLREKQVARSSPVTPHAAATTIVHRNDDSPLASGTKRAAETLPCSLPKRKIVISSSGCGGGDDQLDGKEEEVDQSQTNEIVGKFNRLVKQYTQLEKDFVKLQRKHNELKANTVPRPNTEAANYILQLGNVLAPKSVEQEVNDKYGTLLGIDPGVLRMLKEETQTLTTRAIVRHLFPRNLRDSMKSDDFDDHRRSAIHDYVKLIHSGEIYKKYKINEAINGVFRSSRYAKKQSVTSSKETAAQPLDV</sequence>
<evidence type="ECO:0000313" key="4">
    <source>
        <dbReference type="Proteomes" id="UP000663829"/>
    </source>
</evidence>
<dbReference type="Proteomes" id="UP000663829">
    <property type="component" value="Unassembled WGS sequence"/>
</dbReference>
<proteinExistence type="predicted"/>
<dbReference type="OrthoDB" id="10033061at2759"/>
<keyword evidence="4" id="KW-1185">Reference proteome</keyword>
<dbReference type="AlphaFoldDB" id="A0A814L933"/>
<gene>
    <name evidence="2" type="ORF">GPM918_LOCUS16860</name>
    <name evidence="3" type="ORF">SRO942_LOCUS16859</name>
</gene>
<reference evidence="2" key="1">
    <citation type="submission" date="2021-02" db="EMBL/GenBank/DDBJ databases">
        <authorList>
            <person name="Nowell W R."/>
        </authorList>
    </citation>
    <scope>NUCLEOTIDE SEQUENCE</scope>
</reference>
<comment type="caution">
    <text evidence="2">The sequence shown here is derived from an EMBL/GenBank/DDBJ whole genome shotgun (WGS) entry which is preliminary data.</text>
</comment>
<evidence type="ECO:0000256" key="1">
    <source>
        <dbReference type="SAM" id="Coils"/>
    </source>
</evidence>
<evidence type="ECO:0000313" key="2">
    <source>
        <dbReference type="EMBL" id="CAF1062647.1"/>
    </source>
</evidence>
<protein>
    <recommendedName>
        <fullName evidence="5">BEN domain-containing protein</fullName>
    </recommendedName>
</protein>
<evidence type="ECO:0008006" key="5">
    <source>
        <dbReference type="Google" id="ProtNLM"/>
    </source>
</evidence>
<dbReference type="EMBL" id="CAJNOQ010004508">
    <property type="protein sequence ID" value="CAF1062647.1"/>
    <property type="molecule type" value="Genomic_DNA"/>
</dbReference>
<feature type="coiled-coil region" evidence="1">
    <location>
        <begin position="96"/>
        <end position="123"/>
    </location>
</feature>
<organism evidence="2 4">
    <name type="scientific">Didymodactylos carnosus</name>
    <dbReference type="NCBI Taxonomy" id="1234261"/>
    <lineage>
        <taxon>Eukaryota</taxon>
        <taxon>Metazoa</taxon>
        <taxon>Spiralia</taxon>
        <taxon>Gnathifera</taxon>
        <taxon>Rotifera</taxon>
        <taxon>Eurotatoria</taxon>
        <taxon>Bdelloidea</taxon>
        <taxon>Philodinida</taxon>
        <taxon>Philodinidae</taxon>
        <taxon>Didymodactylos</taxon>
    </lineage>
</organism>
<evidence type="ECO:0000313" key="3">
    <source>
        <dbReference type="EMBL" id="CAF3830747.1"/>
    </source>
</evidence>
<name>A0A814L933_9BILA</name>
<feature type="non-terminal residue" evidence="2">
    <location>
        <position position="1"/>
    </location>
</feature>
<keyword evidence="1" id="KW-0175">Coiled coil</keyword>